<feature type="compositionally biased region" description="Pro residues" evidence="1">
    <location>
        <begin position="291"/>
        <end position="302"/>
    </location>
</feature>
<sequence>MICNHPALHEAEFIKHIKYWRLKGLKAPEETSYFQPAGPLIHHHSSNSAPVKTQNSSSLDSTATESQATASASEDPPESTGRTTENSGPQAPPPPPAAHHMGYPRGYPPYQGGYYQGSYYPPPPQSAHYQPPPPSFHQHYHHHQDLCYPPGYPPSSYPPPPGSYRRFLQPPPGYYSPELTYGSSGPPPPPSQDHGAQQMVVPGGSSSSYSASLDPYPPPAPYYPGYSPGPGPACYSHPPSSRNLAFIEQTYQSCPCPMQLCPKNVHIGPLTGECKRPGALPLPPVALQLPQEPPGAAGPPSPARGSAGMPPQPSPVSHSTRHDWDGRTTKSSSEVKWEESKTNLEIKPLKYKRELVNGVENKDVEDLSSPKNLVTGLEKSANALDSQWKEMSYGKKEKEPENYSQGLLAISSKEMLLLAARTQSDLTETVAERLEDNTKIKLEASSPTLEKNDQIIMKKVQQNSRKRNFVGQDSNESPKRKKLVAKLEEILVNNLEESKRRKKKVDDGQEDSENKVRKSQKPSMMTQKDENACCDRKLLSKHDKNSNSKAKLLKDRNETVEWKHGVENALKGPGKKEKKVEDGATNTVNSERIVNRRKSNQDRSGIFLEGKIQLVRKSKSCSPSRSKTREHSPIRLPKDETKRKQDGTKNGKAKGEAKVKGNLQEHSRTGTGKRKNCSGNGSKGGKQVGFLNKSANSKSKKTKSTDYSLSALKKLNSKKGAACSPRSGITPKWSNGWSWDSESFDAKVYLANDEPPVMRKCYTAMRHVEGDVIHPKDCILLKAGPRKIDLPFVAKVAALWENPDDGEMMVSLLWYYRPEHTDQGRQPSDQQDEIFASRHKDINSVACIEDKCFVLTYNEYCRYRKKVKRVEEGVAEKNLPIPRLEQPYFRFQRQPPCVMAPDMVFFCRRVYDFRQKRLLKNPS</sequence>
<dbReference type="GO" id="GO:0031507">
    <property type="term" value="P:heterochromatin formation"/>
    <property type="evidence" value="ECO:0007669"/>
    <property type="project" value="TreeGrafter"/>
</dbReference>
<feature type="compositionally biased region" description="Pro residues" evidence="1">
    <location>
        <begin position="120"/>
        <end position="135"/>
    </location>
</feature>
<feature type="compositionally biased region" description="Basic and acidic residues" evidence="1">
    <location>
        <begin position="498"/>
        <end position="516"/>
    </location>
</feature>
<dbReference type="PANTHER" id="PTHR46576">
    <property type="entry name" value="BROMO ADJACENT HOMOLOGY DOMAIN-CONTAINING 1 PROTEIN"/>
    <property type="match status" value="1"/>
</dbReference>
<organism evidence="3 4">
    <name type="scientific">Polyplax serrata</name>
    <name type="common">Common mouse louse</name>
    <dbReference type="NCBI Taxonomy" id="468196"/>
    <lineage>
        <taxon>Eukaryota</taxon>
        <taxon>Metazoa</taxon>
        <taxon>Ecdysozoa</taxon>
        <taxon>Arthropoda</taxon>
        <taxon>Hexapoda</taxon>
        <taxon>Insecta</taxon>
        <taxon>Pterygota</taxon>
        <taxon>Neoptera</taxon>
        <taxon>Paraneoptera</taxon>
        <taxon>Psocodea</taxon>
        <taxon>Troctomorpha</taxon>
        <taxon>Phthiraptera</taxon>
        <taxon>Anoplura</taxon>
        <taxon>Polyplacidae</taxon>
        <taxon>Polyplax</taxon>
    </lineage>
</organism>
<dbReference type="InterPro" id="IPR043151">
    <property type="entry name" value="BAH_sf"/>
</dbReference>
<dbReference type="GO" id="GO:0045892">
    <property type="term" value="P:negative regulation of DNA-templated transcription"/>
    <property type="evidence" value="ECO:0007669"/>
    <property type="project" value="TreeGrafter"/>
</dbReference>
<reference evidence="3 4" key="1">
    <citation type="submission" date="2023-10" db="EMBL/GenBank/DDBJ databases">
        <title>Genomes of two closely related lineages of the louse Polyplax serrata with different host specificities.</title>
        <authorList>
            <person name="Martinu J."/>
            <person name="Tarabai H."/>
            <person name="Stefka J."/>
            <person name="Hypsa V."/>
        </authorList>
    </citation>
    <scope>NUCLEOTIDE SEQUENCE [LARGE SCALE GENOMIC DNA]</scope>
    <source>
        <strain evidence="3">HR10_N</strain>
    </source>
</reference>
<feature type="region of interest" description="Disordered" evidence="1">
    <location>
        <begin position="36"/>
        <end position="213"/>
    </location>
</feature>
<evidence type="ECO:0000256" key="1">
    <source>
        <dbReference type="SAM" id="MobiDB-lite"/>
    </source>
</evidence>
<dbReference type="InterPro" id="IPR053032">
    <property type="entry name" value="BAH_domain-containing"/>
</dbReference>
<evidence type="ECO:0000313" key="3">
    <source>
        <dbReference type="EMBL" id="KAK6645336.1"/>
    </source>
</evidence>
<feature type="compositionally biased region" description="Polar residues" evidence="1">
    <location>
        <begin position="46"/>
        <end position="60"/>
    </location>
</feature>
<feature type="compositionally biased region" description="Pro residues" evidence="1">
    <location>
        <begin position="150"/>
        <end position="162"/>
    </location>
</feature>
<name>A0AAN8SGI3_POLSC</name>
<dbReference type="AlphaFoldDB" id="A0AAN8SGI3"/>
<dbReference type="PROSITE" id="PS51038">
    <property type="entry name" value="BAH"/>
    <property type="match status" value="1"/>
</dbReference>
<feature type="compositionally biased region" description="Basic and acidic residues" evidence="1">
    <location>
        <begin position="320"/>
        <end position="340"/>
    </location>
</feature>
<proteinExistence type="predicted"/>
<dbReference type="PANTHER" id="PTHR46576:SF1">
    <property type="entry name" value="BROMO ADJACENT HOMOLOGY DOMAIN-CONTAINING 1 PROTEIN"/>
    <property type="match status" value="1"/>
</dbReference>
<dbReference type="Pfam" id="PF01426">
    <property type="entry name" value="BAH"/>
    <property type="match status" value="1"/>
</dbReference>
<evidence type="ECO:0000259" key="2">
    <source>
        <dbReference type="PROSITE" id="PS51038"/>
    </source>
</evidence>
<dbReference type="Proteomes" id="UP001372834">
    <property type="component" value="Unassembled WGS sequence"/>
</dbReference>
<feature type="region of interest" description="Disordered" evidence="1">
    <location>
        <begin position="459"/>
        <end position="482"/>
    </location>
</feature>
<feature type="domain" description="BAH" evidence="2">
    <location>
        <begin position="771"/>
        <end position="922"/>
    </location>
</feature>
<gene>
    <name evidence="3" type="ORF">RUM43_001612</name>
</gene>
<feature type="region of interest" description="Disordered" evidence="1">
    <location>
        <begin position="285"/>
        <end position="340"/>
    </location>
</feature>
<feature type="compositionally biased region" description="Basic and acidic residues" evidence="1">
    <location>
        <begin position="627"/>
        <end position="668"/>
    </location>
</feature>
<feature type="compositionally biased region" description="Low complexity" evidence="1">
    <location>
        <begin position="103"/>
        <end position="119"/>
    </location>
</feature>
<feature type="region of interest" description="Disordered" evidence="1">
    <location>
        <begin position="537"/>
        <end position="556"/>
    </location>
</feature>
<feature type="region of interest" description="Disordered" evidence="1">
    <location>
        <begin position="498"/>
        <end position="531"/>
    </location>
</feature>
<dbReference type="InterPro" id="IPR001025">
    <property type="entry name" value="BAH_dom"/>
</dbReference>
<comment type="caution">
    <text evidence="3">The sequence shown here is derived from an EMBL/GenBank/DDBJ whole genome shotgun (WGS) entry which is preliminary data.</text>
</comment>
<feature type="compositionally biased region" description="Low complexity" evidence="1">
    <location>
        <begin position="202"/>
        <end position="213"/>
    </location>
</feature>
<protein>
    <recommendedName>
        <fullName evidence="2">BAH domain-containing protein</fullName>
    </recommendedName>
</protein>
<dbReference type="GO" id="GO:0003682">
    <property type="term" value="F:chromatin binding"/>
    <property type="evidence" value="ECO:0007669"/>
    <property type="project" value="InterPro"/>
</dbReference>
<dbReference type="Gene3D" id="2.30.30.490">
    <property type="match status" value="1"/>
</dbReference>
<dbReference type="EMBL" id="JAWJWE010000001">
    <property type="protein sequence ID" value="KAK6645336.1"/>
    <property type="molecule type" value="Genomic_DNA"/>
</dbReference>
<feature type="compositionally biased region" description="Low complexity" evidence="1">
    <location>
        <begin position="61"/>
        <end position="74"/>
    </location>
</feature>
<dbReference type="GO" id="GO:0005677">
    <property type="term" value="C:chromatin silencing complex"/>
    <property type="evidence" value="ECO:0007669"/>
    <property type="project" value="TreeGrafter"/>
</dbReference>
<dbReference type="GO" id="GO:0000976">
    <property type="term" value="F:transcription cis-regulatory region binding"/>
    <property type="evidence" value="ECO:0007669"/>
    <property type="project" value="TreeGrafter"/>
</dbReference>
<accession>A0AAN8SGI3</accession>
<dbReference type="SMART" id="SM00439">
    <property type="entry name" value="BAH"/>
    <property type="match status" value="1"/>
</dbReference>
<feature type="region of interest" description="Disordered" evidence="1">
    <location>
        <begin position="564"/>
        <end position="704"/>
    </location>
</feature>
<evidence type="ECO:0000313" key="4">
    <source>
        <dbReference type="Proteomes" id="UP001372834"/>
    </source>
</evidence>